<proteinExistence type="predicted"/>
<dbReference type="Pfam" id="PF17921">
    <property type="entry name" value="Integrase_H2C2"/>
    <property type="match status" value="1"/>
</dbReference>
<feature type="domain" description="Integrase zinc-binding" evidence="1">
    <location>
        <begin position="154"/>
        <end position="207"/>
    </location>
</feature>
<protein>
    <submittedName>
        <fullName evidence="2">Reverse transcriptase domain-containing protein</fullName>
    </submittedName>
</protein>
<dbReference type="PANTHER" id="PTHR47266">
    <property type="entry name" value="ENDONUCLEASE-RELATED"/>
    <property type="match status" value="1"/>
</dbReference>
<gene>
    <name evidence="2" type="ORF">Tci_002801</name>
</gene>
<reference evidence="2" key="1">
    <citation type="journal article" date="2019" name="Sci. Rep.">
        <title>Draft genome of Tanacetum cinerariifolium, the natural source of mosquito coil.</title>
        <authorList>
            <person name="Yamashiro T."/>
            <person name="Shiraishi A."/>
            <person name="Satake H."/>
            <person name="Nakayama K."/>
        </authorList>
    </citation>
    <scope>NUCLEOTIDE SEQUENCE</scope>
</reference>
<keyword evidence="2" id="KW-0695">RNA-directed DNA polymerase</keyword>
<dbReference type="InterPro" id="IPR052160">
    <property type="entry name" value="Gypsy_RT_Integrase-like"/>
</dbReference>
<dbReference type="EMBL" id="BKCJ010000192">
    <property type="protein sequence ID" value="GEU30823.1"/>
    <property type="molecule type" value="Genomic_DNA"/>
</dbReference>
<dbReference type="AlphaFoldDB" id="A0A6L2J1E7"/>
<keyword evidence="2" id="KW-0548">Nucleotidyltransferase</keyword>
<accession>A0A6L2J1E7</accession>
<dbReference type="Gene3D" id="1.10.340.70">
    <property type="match status" value="1"/>
</dbReference>
<sequence length="230" mass="26845">MVLAGNVGMMYSSLKLSQWRNFIFKEDYTIVNKLRAVIYKDKNDQKKMLEENELHKFSDGTLTRILHKLDHIVKDFRLYQYNSGIEFRIWSKDDKSRSEEFMEVIEGRLKIQKIFWSLESFVGGHLEMLTTGVSTEQNDILIPILRRYVCGPKTQSILDQCHYGPIGGHYGPNTTAKKVLDSDFYWPTIINEAHTQVRLCEACQKTRNISKRDEMPKSSTYGVSISWDLF</sequence>
<evidence type="ECO:0000313" key="2">
    <source>
        <dbReference type="EMBL" id="GEU30823.1"/>
    </source>
</evidence>
<comment type="caution">
    <text evidence="2">The sequence shown here is derived from an EMBL/GenBank/DDBJ whole genome shotgun (WGS) entry which is preliminary data.</text>
</comment>
<keyword evidence="2" id="KW-0808">Transferase</keyword>
<dbReference type="GO" id="GO:0003964">
    <property type="term" value="F:RNA-directed DNA polymerase activity"/>
    <property type="evidence" value="ECO:0007669"/>
    <property type="project" value="UniProtKB-KW"/>
</dbReference>
<name>A0A6L2J1E7_TANCI</name>
<evidence type="ECO:0000259" key="1">
    <source>
        <dbReference type="Pfam" id="PF17921"/>
    </source>
</evidence>
<organism evidence="2">
    <name type="scientific">Tanacetum cinerariifolium</name>
    <name type="common">Dalmatian daisy</name>
    <name type="synonym">Chrysanthemum cinerariifolium</name>
    <dbReference type="NCBI Taxonomy" id="118510"/>
    <lineage>
        <taxon>Eukaryota</taxon>
        <taxon>Viridiplantae</taxon>
        <taxon>Streptophyta</taxon>
        <taxon>Embryophyta</taxon>
        <taxon>Tracheophyta</taxon>
        <taxon>Spermatophyta</taxon>
        <taxon>Magnoliopsida</taxon>
        <taxon>eudicotyledons</taxon>
        <taxon>Gunneridae</taxon>
        <taxon>Pentapetalae</taxon>
        <taxon>asterids</taxon>
        <taxon>campanulids</taxon>
        <taxon>Asterales</taxon>
        <taxon>Asteraceae</taxon>
        <taxon>Asteroideae</taxon>
        <taxon>Anthemideae</taxon>
        <taxon>Anthemidinae</taxon>
        <taxon>Tanacetum</taxon>
    </lineage>
</organism>
<dbReference type="InterPro" id="IPR041588">
    <property type="entry name" value="Integrase_H2C2"/>
</dbReference>